<accession>A0A8G0ZXE1</accession>
<proteinExistence type="predicted"/>
<organism evidence="1 2">
    <name type="scientific">Neotabrizicola shimadae</name>
    <dbReference type="NCBI Taxonomy" id="2807096"/>
    <lineage>
        <taxon>Bacteria</taxon>
        <taxon>Pseudomonadati</taxon>
        <taxon>Pseudomonadota</taxon>
        <taxon>Alphaproteobacteria</taxon>
        <taxon>Rhodobacterales</taxon>
        <taxon>Paracoccaceae</taxon>
        <taxon>Neotabrizicola</taxon>
    </lineage>
</organism>
<dbReference type="AlphaFoldDB" id="A0A8G0ZXE1"/>
<reference evidence="1" key="1">
    <citation type="submission" date="2021-02" db="EMBL/GenBank/DDBJ databases">
        <title>Rhodobacter shimadae sp. nov., an aerobic anoxygenic phototrophic bacterium isolated from a hot spring.</title>
        <authorList>
            <person name="Muramatsu S."/>
            <person name="Haruta S."/>
            <person name="Hirose S."/>
            <person name="Hanada S."/>
        </authorList>
    </citation>
    <scope>NUCLEOTIDE SEQUENCE</scope>
    <source>
        <strain evidence="1">N10</strain>
    </source>
</reference>
<name>A0A8G0ZXE1_9RHOB</name>
<evidence type="ECO:0000313" key="2">
    <source>
        <dbReference type="Proteomes" id="UP000826300"/>
    </source>
</evidence>
<dbReference type="EMBL" id="CP069370">
    <property type="protein sequence ID" value="QYZ69804.1"/>
    <property type="molecule type" value="Genomic_DNA"/>
</dbReference>
<dbReference type="Proteomes" id="UP000826300">
    <property type="component" value="Chromosome"/>
</dbReference>
<dbReference type="RefSeq" id="WP_220662020.1">
    <property type="nucleotide sequence ID" value="NZ_CP069370.1"/>
</dbReference>
<keyword evidence="2" id="KW-1185">Reference proteome</keyword>
<protein>
    <recommendedName>
        <fullName evidence="3">Magnesium transporter MgtE intracellular domain-containing protein</fullName>
    </recommendedName>
</protein>
<evidence type="ECO:0000313" key="1">
    <source>
        <dbReference type="EMBL" id="QYZ69804.1"/>
    </source>
</evidence>
<dbReference type="SUPFAM" id="SSF158791">
    <property type="entry name" value="MgtE N-terminal domain-like"/>
    <property type="match status" value="1"/>
</dbReference>
<dbReference type="KEGG" id="nsm:JO391_19250"/>
<evidence type="ECO:0008006" key="3">
    <source>
        <dbReference type="Google" id="ProtNLM"/>
    </source>
</evidence>
<sequence length="189" mass="19234">MRKSTGIGLGAPLLLALTLAVGGALHLGQAIGAALAMVPASPADEGAPTATNCPQPPAALAKALLAREEQVKLQEDALRDREAAISLANAALDVRLEELSQAEESLRATVALVDSAAEDDLARLTRVYEAMKPADAAALFGSMAPEFAAGFLARMQPDAAAAIMSGLPPQAAYAISVVVAGRNARAPTE</sequence>
<gene>
    <name evidence="1" type="ORF">JO391_19250</name>
</gene>